<evidence type="ECO:0000313" key="4">
    <source>
        <dbReference type="Proteomes" id="UP000274327"/>
    </source>
</evidence>
<feature type="transmembrane region" description="Helical" evidence="2">
    <location>
        <begin position="21"/>
        <end position="40"/>
    </location>
</feature>
<keyword evidence="2" id="KW-0812">Transmembrane</keyword>
<dbReference type="RefSeq" id="WP_010549444.1">
    <property type="nucleotide sequence ID" value="NZ_JALXWX010000174.1"/>
</dbReference>
<gene>
    <name evidence="3" type="ORF">DS079_09950</name>
</gene>
<name>A0A3R8SDM8_9MICO</name>
<evidence type="ECO:0000256" key="2">
    <source>
        <dbReference type="SAM" id="Phobius"/>
    </source>
</evidence>
<organism evidence="3 4">
    <name type="scientific">Brachybacterium paraconglomeratum</name>
    <dbReference type="NCBI Taxonomy" id="173362"/>
    <lineage>
        <taxon>Bacteria</taxon>
        <taxon>Bacillati</taxon>
        <taxon>Actinomycetota</taxon>
        <taxon>Actinomycetes</taxon>
        <taxon>Micrococcales</taxon>
        <taxon>Dermabacteraceae</taxon>
        <taxon>Brachybacterium</taxon>
    </lineage>
</organism>
<dbReference type="Gene3D" id="3.30.70.1880">
    <property type="entry name" value="Protein of unknown function DUF881"/>
    <property type="match status" value="1"/>
</dbReference>
<comment type="similarity">
    <text evidence="1">Belongs to the UPF0749 family.</text>
</comment>
<dbReference type="InterPro" id="IPR010273">
    <property type="entry name" value="DUF881"/>
</dbReference>
<dbReference type="Proteomes" id="UP000274327">
    <property type="component" value="Unassembled WGS sequence"/>
</dbReference>
<dbReference type="EMBL" id="QOCI01000007">
    <property type="protein sequence ID" value="RRR18514.1"/>
    <property type="molecule type" value="Genomic_DNA"/>
</dbReference>
<evidence type="ECO:0000256" key="1">
    <source>
        <dbReference type="ARBA" id="ARBA00009108"/>
    </source>
</evidence>
<accession>A0A3R8SDM8</accession>
<dbReference type="Pfam" id="PF05949">
    <property type="entry name" value="DUF881"/>
    <property type="match status" value="1"/>
</dbReference>
<dbReference type="GO" id="GO:0005886">
    <property type="term" value="C:plasma membrane"/>
    <property type="evidence" value="ECO:0007669"/>
    <property type="project" value="TreeGrafter"/>
</dbReference>
<protein>
    <submittedName>
        <fullName evidence="3">DUF881 domain-containing protein</fullName>
    </submittedName>
</protein>
<keyword evidence="2" id="KW-0472">Membrane</keyword>
<dbReference type="AlphaFoldDB" id="A0A3R8SDM8"/>
<dbReference type="PANTHER" id="PTHR37313:SF4">
    <property type="entry name" value="CONSERVED MEMBRANE PROTEIN-RELATED"/>
    <property type="match status" value="1"/>
</dbReference>
<keyword evidence="2" id="KW-1133">Transmembrane helix</keyword>
<proteinExistence type="inferred from homology"/>
<dbReference type="PANTHER" id="PTHR37313">
    <property type="entry name" value="UPF0749 PROTEIN RV1825"/>
    <property type="match status" value="1"/>
</dbReference>
<dbReference type="GeneID" id="78121342"/>
<evidence type="ECO:0000313" key="3">
    <source>
        <dbReference type="EMBL" id="RRR18514.1"/>
    </source>
</evidence>
<keyword evidence="4" id="KW-1185">Reference proteome</keyword>
<comment type="caution">
    <text evidence="3">The sequence shown here is derived from an EMBL/GenBank/DDBJ whole genome shotgun (WGS) entry which is preliminary data.</text>
</comment>
<reference evidence="3 4" key="1">
    <citation type="submission" date="2018-07" db="EMBL/GenBank/DDBJ databases">
        <title>Brachybacteriurn paraconglorneratum KCTC 9916.</title>
        <authorList>
            <person name="Li Y."/>
        </authorList>
    </citation>
    <scope>NUCLEOTIDE SEQUENCE [LARGE SCALE GENOMIC DNA]</scope>
    <source>
        <strain evidence="3 4">KCTC 9916</strain>
    </source>
</reference>
<sequence length="245" mass="25815">MEAQDAPSGRRRGRARGRVGVALVMVLCGVLFATTSRLAAGGSIRDESSDVAGVLADRGRTIEELTEDNADKRAEIEELRGQGAGAATAERTAEVEDAVGLSEVSGPGLRITLTDAPSSALGAIPGTEPDDLVVHQQDLESFINALWAGGAEAMMLQDQRVVNGSAFRCAGNTLLLEGRVYSPPFVITVIGPVEEMTEALDSSQNVQLYREWVDHVGLGEKVETLQDTTLPAYVGPLAVDAAVSR</sequence>